<keyword evidence="1" id="KW-0812">Transmembrane</keyword>
<dbReference type="Proteomes" id="UP000692954">
    <property type="component" value="Unassembled WGS sequence"/>
</dbReference>
<feature type="transmembrane region" description="Helical" evidence="1">
    <location>
        <begin position="292"/>
        <end position="311"/>
    </location>
</feature>
<sequence>MANIQTTDNITQVIQINPQIQTLPNQVQIPNQITQMQQSQQQTITVYAPQLNLPKPQFNLNQVQAIQFPQSQHPQNMIPPQQQQYVQYQQQPQIMQPLLPIIKQEETLKHDQLRLAGKMERRYFNLQVLCFFLLFQAFALILCCASYQNNFTQFQYNLYGSFKVPFYIFTVMMSLSLIYSYAISKKSKDKQINTILCVFYGLTYGFFIQALYSSTYYNFTYYQNGNYYHFLESNGDDVIVVIVYSFINLETLSLFSYTMQELNQLNFKSSFWYIVIPTITYGGILFSLYDKYAILCGIIFGAIFFGFYLQFILQRINQSTKFNLRTDDGQYAAVLFSFLILIPFFDIRNNKSDEMVQESQGQNSQQKNVQ</sequence>
<feature type="transmembrane region" description="Helical" evidence="1">
    <location>
        <begin position="164"/>
        <end position="183"/>
    </location>
</feature>
<comment type="caution">
    <text evidence="2">The sequence shown here is derived from an EMBL/GenBank/DDBJ whole genome shotgun (WGS) entry which is preliminary data.</text>
</comment>
<evidence type="ECO:0000256" key="1">
    <source>
        <dbReference type="SAM" id="Phobius"/>
    </source>
</evidence>
<dbReference type="AlphaFoldDB" id="A0A8S1LJ09"/>
<evidence type="ECO:0000313" key="2">
    <source>
        <dbReference type="EMBL" id="CAD8066351.1"/>
    </source>
</evidence>
<accession>A0A8S1LJ09</accession>
<feature type="transmembrane region" description="Helical" evidence="1">
    <location>
        <begin position="270"/>
        <end position="286"/>
    </location>
</feature>
<dbReference type="EMBL" id="CAJJDN010000021">
    <property type="protein sequence ID" value="CAD8066351.1"/>
    <property type="molecule type" value="Genomic_DNA"/>
</dbReference>
<proteinExistence type="predicted"/>
<evidence type="ECO:0000313" key="3">
    <source>
        <dbReference type="Proteomes" id="UP000692954"/>
    </source>
</evidence>
<evidence type="ECO:0008006" key="4">
    <source>
        <dbReference type="Google" id="ProtNLM"/>
    </source>
</evidence>
<feature type="transmembrane region" description="Helical" evidence="1">
    <location>
        <begin position="238"/>
        <end position="258"/>
    </location>
</feature>
<name>A0A8S1LJ09_9CILI</name>
<protein>
    <recommendedName>
        <fullName evidence="4">Transmembrane protein</fullName>
    </recommendedName>
</protein>
<gene>
    <name evidence="2" type="ORF">PSON_ATCC_30995.1.T0210290</name>
</gene>
<feature type="transmembrane region" description="Helical" evidence="1">
    <location>
        <begin position="123"/>
        <end position="148"/>
    </location>
</feature>
<reference evidence="2" key="1">
    <citation type="submission" date="2021-01" db="EMBL/GenBank/DDBJ databases">
        <authorList>
            <consortium name="Genoscope - CEA"/>
            <person name="William W."/>
        </authorList>
    </citation>
    <scope>NUCLEOTIDE SEQUENCE</scope>
</reference>
<organism evidence="2 3">
    <name type="scientific">Paramecium sonneborni</name>
    <dbReference type="NCBI Taxonomy" id="65129"/>
    <lineage>
        <taxon>Eukaryota</taxon>
        <taxon>Sar</taxon>
        <taxon>Alveolata</taxon>
        <taxon>Ciliophora</taxon>
        <taxon>Intramacronucleata</taxon>
        <taxon>Oligohymenophorea</taxon>
        <taxon>Peniculida</taxon>
        <taxon>Parameciidae</taxon>
        <taxon>Paramecium</taxon>
    </lineage>
</organism>
<keyword evidence="3" id="KW-1185">Reference proteome</keyword>
<keyword evidence="1" id="KW-0472">Membrane</keyword>
<keyword evidence="1" id="KW-1133">Transmembrane helix</keyword>
<feature type="transmembrane region" description="Helical" evidence="1">
    <location>
        <begin position="195"/>
        <end position="218"/>
    </location>
</feature>